<name>A0A699W9X8_TANCI</name>
<organism evidence="1">
    <name type="scientific">Tanacetum cinerariifolium</name>
    <name type="common">Dalmatian daisy</name>
    <name type="synonym">Chrysanthemum cinerariifolium</name>
    <dbReference type="NCBI Taxonomy" id="118510"/>
    <lineage>
        <taxon>Eukaryota</taxon>
        <taxon>Viridiplantae</taxon>
        <taxon>Streptophyta</taxon>
        <taxon>Embryophyta</taxon>
        <taxon>Tracheophyta</taxon>
        <taxon>Spermatophyta</taxon>
        <taxon>Magnoliopsida</taxon>
        <taxon>eudicotyledons</taxon>
        <taxon>Gunneridae</taxon>
        <taxon>Pentapetalae</taxon>
        <taxon>asterids</taxon>
        <taxon>campanulids</taxon>
        <taxon>Asterales</taxon>
        <taxon>Asteraceae</taxon>
        <taxon>Asteroideae</taxon>
        <taxon>Anthemideae</taxon>
        <taxon>Anthemidinae</taxon>
        <taxon>Tanacetum</taxon>
    </lineage>
</organism>
<dbReference type="AlphaFoldDB" id="A0A699W9X8"/>
<dbReference type="EMBL" id="BKCJ011578300">
    <property type="protein sequence ID" value="GFD42606.1"/>
    <property type="molecule type" value="Genomic_DNA"/>
</dbReference>
<dbReference type="GO" id="GO:0016740">
    <property type="term" value="F:transferase activity"/>
    <property type="evidence" value="ECO:0007669"/>
    <property type="project" value="UniProtKB-KW"/>
</dbReference>
<sequence>MPCSDCWDQVGECVIEGPEMIEVTNEKVAVAKEKLKEAR</sequence>
<reference evidence="1" key="1">
    <citation type="journal article" date="2019" name="Sci. Rep.">
        <title>Draft genome of Tanacetum cinerariifolium, the natural source of mosquito coil.</title>
        <authorList>
            <person name="Yamashiro T."/>
            <person name="Shiraishi A."/>
            <person name="Satake H."/>
            <person name="Nakayama K."/>
        </authorList>
    </citation>
    <scope>NUCLEOTIDE SEQUENCE</scope>
</reference>
<proteinExistence type="predicted"/>
<protein>
    <submittedName>
        <fullName evidence="1">Putative nucleotidyltransferase, ribonuclease H</fullName>
    </submittedName>
</protein>
<keyword evidence="1" id="KW-0808">Transferase</keyword>
<gene>
    <name evidence="1" type="ORF">Tci_914575</name>
</gene>
<feature type="non-terminal residue" evidence="1">
    <location>
        <position position="39"/>
    </location>
</feature>
<comment type="caution">
    <text evidence="1">The sequence shown here is derived from an EMBL/GenBank/DDBJ whole genome shotgun (WGS) entry which is preliminary data.</text>
</comment>
<accession>A0A699W9X8</accession>
<evidence type="ECO:0000313" key="1">
    <source>
        <dbReference type="EMBL" id="GFD42606.1"/>
    </source>
</evidence>